<dbReference type="InParanoid" id="A7EZ83"/>
<keyword evidence="2" id="KW-1185">Reference proteome</keyword>
<organism evidence="1 2">
    <name type="scientific">Sclerotinia sclerotiorum (strain ATCC 18683 / 1980 / Ss-1)</name>
    <name type="common">White mold</name>
    <name type="synonym">Whetzelinia sclerotiorum</name>
    <dbReference type="NCBI Taxonomy" id="665079"/>
    <lineage>
        <taxon>Eukaryota</taxon>
        <taxon>Fungi</taxon>
        <taxon>Dikarya</taxon>
        <taxon>Ascomycota</taxon>
        <taxon>Pezizomycotina</taxon>
        <taxon>Leotiomycetes</taxon>
        <taxon>Helotiales</taxon>
        <taxon>Sclerotiniaceae</taxon>
        <taxon>Sclerotinia</taxon>
    </lineage>
</organism>
<protein>
    <submittedName>
        <fullName evidence="1">Uncharacterized protein</fullName>
    </submittedName>
</protein>
<gene>
    <name evidence="1" type="ORF">SS1G_10650</name>
</gene>
<sequence length="53" mass="5959">MICLHSQDHIISQPLTGVGNAKLEGLRDQFPLFLTGIELAYFELLQDQLATCR</sequence>
<evidence type="ECO:0000313" key="2">
    <source>
        <dbReference type="Proteomes" id="UP000001312"/>
    </source>
</evidence>
<dbReference type="RefSeq" id="XP_001588203.1">
    <property type="nucleotide sequence ID" value="XM_001588153.1"/>
</dbReference>
<name>A7EZ83_SCLS1</name>
<evidence type="ECO:0000313" key="1">
    <source>
        <dbReference type="EMBL" id="EDN94775.1"/>
    </source>
</evidence>
<reference evidence="2" key="1">
    <citation type="journal article" date="2011" name="PLoS Genet.">
        <title>Genomic analysis of the necrotrophic fungal pathogens Sclerotinia sclerotiorum and Botrytis cinerea.</title>
        <authorList>
            <person name="Amselem J."/>
            <person name="Cuomo C.A."/>
            <person name="van Kan J.A."/>
            <person name="Viaud M."/>
            <person name="Benito E.P."/>
            <person name="Couloux A."/>
            <person name="Coutinho P.M."/>
            <person name="de Vries R.P."/>
            <person name="Dyer P.S."/>
            <person name="Fillinger S."/>
            <person name="Fournier E."/>
            <person name="Gout L."/>
            <person name="Hahn M."/>
            <person name="Kohn L."/>
            <person name="Lapalu N."/>
            <person name="Plummer K.M."/>
            <person name="Pradier J.M."/>
            <person name="Quevillon E."/>
            <person name="Sharon A."/>
            <person name="Simon A."/>
            <person name="ten Have A."/>
            <person name="Tudzynski B."/>
            <person name="Tudzynski P."/>
            <person name="Wincker P."/>
            <person name="Andrew M."/>
            <person name="Anthouard V."/>
            <person name="Beever R.E."/>
            <person name="Beffa R."/>
            <person name="Benoit I."/>
            <person name="Bouzid O."/>
            <person name="Brault B."/>
            <person name="Chen Z."/>
            <person name="Choquer M."/>
            <person name="Collemare J."/>
            <person name="Cotton P."/>
            <person name="Danchin E.G."/>
            <person name="Da Silva C."/>
            <person name="Gautier A."/>
            <person name="Giraud C."/>
            <person name="Giraud T."/>
            <person name="Gonzalez C."/>
            <person name="Grossetete S."/>
            <person name="Guldener U."/>
            <person name="Henrissat B."/>
            <person name="Howlett B.J."/>
            <person name="Kodira C."/>
            <person name="Kretschmer M."/>
            <person name="Lappartient A."/>
            <person name="Leroch M."/>
            <person name="Levis C."/>
            <person name="Mauceli E."/>
            <person name="Neuveglise C."/>
            <person name="Oeser B."/>
            <person name="Pearson M."/>
            <person name="Poulain J."/>
            <person name="Poussereau N."/>
            <person name="Quesneville H."/>
            <person name="Rascle C."/>
            <person name="Schumacher J."/>
            <person name="Segurens B."/>
            <person name="Sexton A."/>
            <person name="Silva E."/>
            <person name="Sirven C."/>
            <person name="Soanes D.M."/>
            <person name="Talbot N.J."/>
            <person name="Templeton M."/>
            <person name="Yandava C."/>
            <person name="Yarden O."/>
            <person name="Zeng Q."/>
            <person name="Rollins J.A."/>
            <person name="Lebrun M.H."/>
            <person name="Dickman M."/>
        </authorList>
    </citation>
    <scope>NUCLEOTIDE SEQUENCE [LARGE SCALE GENOMIC DNA]</scope>
    <source>
        <strain evidence="2">ATCC 18683 / 1980 / Ss-1</strain>
    </source>
</reference>
<proteinExistence type="predicted"/>
<dbReference type="GeneID" id="5484450"/>
<dbReference type="EMBL" id="CH476636">
    <property type="protein sequence ID" value="EDN94775.1"/>
    <property type="molecule type" value="Genomic_DNA"/>
</dbReference>
<dbReference type="AlphaFoldDB" id="A7EZ83"/>
<dbReference type="KEGG" id="ssl:SS1G_10650"/>
<dbReference type="Proteomes" id="UP000001312">
    <property type="component" value="Unassembled WGS sequence"/>
</dbReference>
<accession>A7EZ83</accession>